<keyword evidence="1" id="KW-0812">Transmembrane</keyword>
<evidence type="ECO:0000256" key="1">
    <source>
        <dbReference type="SAM" id="Phobius"/>
    </source>
</evidence>
<dbReference type="RefSeq" id="WP_347722146.1">
    <property type="nucleotide sequence ID" value="NZ_CP104395.1"/>
</dbReference>
<evidence type="ECO:0000313" key="3">
    <source>
        <dbReference type="Proteomes" id="UP001218034"/>
    </source>
</evidence>
<dbReference type="EMBL" id="CP104395">
    <property type="protein sequence ID" value="WEL19275.1"/>
    <property type="molecule type" value="Genomic_DNA"/>
</dbReference>
<feature type="transmembrane region" description="Helical" evidence="1">
    <location>
        <begin position="299"/>
        <end position="318"/>
    </location>
</feature>
<keyword evidence="3" id="KW-1185">Reference proteome</keyword>
<gene>
    <name evidence="2" type="ORF">SVXNc_0247</name>
</gene>
<keyword evidence="1" id="KW-0472">Membrane</keyword>
<reference evidence="2 3" key="1">
    <citation type="submission" date="2022-09" db="EMBL/GenBank/DDBJ databases">
        <title>Xylan utilization by haloarchaea-nanohaloarchaea associations.</title>
        <authorList>
            <person name="Yakimov M."/>
        </authorList>
    </citation>
    <scope>NUCLEOTIDE SEQUENCE [LARGE SCALE GENOMIC DNA]</scope>
    <source>
        <strain evidence="2 3">SVXNc</strain>
    </source>
</reference>
<sequence>MKKLLGVLAAIFLVSQASAYIGIMPSQQNLGTVERGETYELNLYVTSDTSEPITVQPGASRLPRNILEGLDNVDYFSMDEYSAEPVESWIDFSQEEYVLRPEGFEQRVAGREVNANISYELDVPRNAESGYHAAQIQLNPQFETGEGTSVRTVGLSSYSVFFRVPGEVDRRLEVTDVEALRSGEDAALIRADVTNTGSVTTYLESGDVEVQGTGLEDSFNMGGMYIEPGSTEQVETTWSLFQNNIEAGNYRIQGSLSYVTGQAFLQETVSITDFIQIQPSDQQISTGGVLPEGQGDSSIPVFLIVMFLVTTGAIMYAFEIDPLLIIMAMGVFGVSMFIYFSSLPVYGIAIVLLAAAGMFYYGWL</sequence>
<dbReference type="GeneID" id="90589682"/>
<name>A0ABY8CGW9_9ARCH</name>
<feature type="transmembrane region" description="Helical" evidence="1">
    <location>
        <begin position="323"/>
        <end position="340"/>
    </location>
</feature>
<accession>A0ABY8CGW9</accession>
<dbReference type="Proteomes" id="UP001218034">
    <property type="component" value="Chromosome"/>
</dbReference>
<organism evidence="2 3">
    <name type="scientific">Candidatus Nanohalococcus occultus</name>
    <dbReference type="NCBI Taxonomy" id="2978047"/>
    <lineage>
        <taxon>Archaea</taxon>
        <taxon>Candidatus Nanohalarchaeota</taxon>
        <taxon>Candidatus Nanohalarchaeota incertae sedis</taxon>
        <taxon>Candidatus Nanohalococcus</taxon>
    </lineage>
</organism>
<protein>
    <submittedName>
        <fullName evidence="2">Uncharacterized protein</fullName>
    </submittedName>
</protein>
<proteinExistence type="predicted"/>
<evidence type="ECO:0000313" key="2">
    <source>
        <dbReference type="EMBL" id="WEL19275.1"/>
    </source>
</evidence>
<keyword evidence="1" id="KW-1133">Transmembrane helix</keyword>
<feature type="transmembrane region" description="Helical" evidence="1">
    <location>
        <begin position="346"/>
        <end position="363"/>
    </location>
</feature>